<dbReference type="SMART" id="SM00320">
    <property type="entry name" value="WD40"/>
    <property type="match status" value="4"/>
</dbReference>
<dbReference type="PROSITE" id="PS50294">
    <property type="entry name" value="WD_REPEATS_REGION"/>
    <property type="match status" value="3"/>
</dbReference>
<feature type="repeat" description="WD" evidence="8">
    <location>
        <begin position="256"/>
        <end position="297"/>
    </location>
</feature>
<keyword evidence="6" id="KW-0539">Nucleus</keyword>
<evidence type="ECO:0000256" key="4">
    <source>
        <dbReference type="ARBA" id="ARBA00022574"/>
    </source>
</evidence>
<dbReference type="PROSITE" id="PS00678">
    <property type="entry name" value="WD_REPEATS_1"/>
    <property type="match status" value="1"/>
</dbReference>
<dbReference type="GO" id="GO:0005634">
    <property type="term" value="C:nucleus"/>
    <property type="evidence" value="ECO:0007669"/>
    <property type="project" value="UniProtKB-SubCell"/>
</dbReference>
<feature type="non-terminal residue" evidence="10">
    <location>
        <position position="345"/>
    </location>
</feature>
<feature type="repeat" description="WD" evidence="8">
    <location>
        <begin position="298"/>
        <end position="339"/>
    </location>
</feature>
<dbReference type="OrthoDB" id="9984207at2759"/>
<feature type="region of interest" description="Disordered" evidence="9">
    <location>
        <begin position="69"/>
        <end position="99"/>
    </location>
</feature>
<dbReference type="SUPFAM" id="SSF50978">
    <property type="entry name" value="WD40 repeat-like"/>
    <property type="match status" value="1"/>
</dbReference>
<keyword evidence="11" id="KW-1185">Reference proteome</keyword>
<organism evidence="10 11">
    <name type="scientific">Tropilaelaps mercedesae</name>
    <dbReference type="NCBI Taxonomy" id="418985"/>
    <lineage>
        <taxon>Eukaryota</taxon>
        <taxon>Metazoa</taxon>
        <taxon>Ecdysozoa</taxon>
        <taxon>Arthropoda</taxon>
        <taxon>Chelicerata</taxon>
        <taxon>Arachnida</taxon>
        <taxon>Acari</taxon>
        <taxon>Parasitiformes</taxon>
        <taxon>Mesostigmata</taxon>
        <taxon>Gamasina</taxon>
        <taxon>Dermanyssoidea</taxon>
        <taxon>Laelapidae</taxon>
        <taxon>Tropilaelaps</taxon>
    </lineage>
</organism>
<feature type="compositionally biased region" description="Acidic residues" evidence="9">
    <location>
        <begin position="227"/>
        <end position="240"/>
    </location>
</feature>
<dbReference type="AlphaFoldDB" id="A0A1V9XGR9"/>
<name>A0A1V9XGR9_9ACAR</name>
<evidence type="ECO:0000256" key="1">
    <source>
        <dbReference type="ARBA" id="ARBA00004123"/>
    </source>
</evidence>
<protein>
    <recommendedName>
        <fullName evidence="7">WD repeat-containing protein 37</fullName>
    </recommendedName>
</protein>
<reference evidence="10 11" key="1">
    <citation type="journal article" date="2017" name="Gigascience">
        <title>Draft genome of the honey bee ectoparasitic mite, Tropilaelaps mercedesae, is shaped by the parasitic life history.</title>
        <authorList>
            <person name="Dong X."/>
            <person name="Armstrong S.D."/>
            <person name="Xia D."/>
            <person name="Makepeace B.L."/>
            <person name="Darby A.C."/>
            <person name="Kadowaki T."/>
        </authorList>
    </citation>
    <scope>NUCLEOTIDE SEQUENCE [LARGE SCALE GENOMIC DNA]</scope>
    <source>
        <strain evidence="10">Wuxi-XJTLU</strain>
    </source>
</reference>
<evidence type="ECO:0000256" key="6">
    <source>
        <dbReference type="ARBA" id="ARBA00023242"/>
    </source>
</evidence>
<evidence type="ECO:0000256" key="2">
    <source>
        <dbReference type="ARBA" id="ARBA00004496"/>
    </source>
</evidence>
<proteinExistence type="predicted"/>
<evidence type="ECO:0000313" key="10">
    <source>
        <dbReference type="EMBL" id="OQR72621.1"/>
    </source>
</evidence>
<evidence type="ECO:0000313" key="11">
    <source>
        <dbReference type="Proteomes" id="UP000192247"/>
    </source>
</evidence>
<dbReference type="PANTHER" id="PTHR19855">
    <property type="entry name" value="WD40 REPEAT PROTEIN 12, 37"/>
    <property type="match status" value="1"/>
</dbReference>
<dbReference type="PROSITE" id="PS50082">
    <property type="entry name" value="WD_REPEATS_2"/>
    <property type="match status" value="4"/>
</dbReference>
<dbReference type="InterPro" id="IPR019775">
    <property type="entry name" value="WD40_repeat_CS"/>
</dbReference>
<sequence>MTVMSFKRRRLYELFASIEKEFENLCIENIALRDKVEMLSEQLLMERGGPLSGPMPSGARHLRSLQQLAQDSVETADGQSQSTKGSSNKTKQGGGSQLTQKIKSTYRLKASTSRIVSSFKTSALTCAPVARYLGHRDGVWEVSAPPNSAVPVVATASADHTARLWDAESGVCVLQYSGHSGSVNSVRFHPSQQLVLTASGDKTAHIWRANPLASVAVFELQPKGQSSEDEIDSGERDENDGGVAEASVLRSPVLQLIGHQGPVVAADWLINSDQVITASWDRMANVYDVNTGELVTQLVGHDLELTHLAAHPSQRLVVTSSKDTTFRLWDFREAIHSVSVFQGHT</sequence>
<evidence type="ECO:0000256" key="9">
    <source>
        <dbReference type="SAM" id="MobiDB-lite"/>
    </source>
</evidence>
<keyword evidence="5" id="KW-0677">Repeat</keyword>
<dbReference type="InterPro" id="IPR015943">
    <property type="entry name" value="WD40/YVTN_repeat-like_dom_sf"/>
</dbReference>
<feature type="region of interest" description="Disordered" evidence="9">
    <location>
        <begin position="223"/>
        <end position="242"/>
    </location>
</feature>
<dbReference type="Gene3D" id="2.130.10.10">
    <property type="entry name" value="YVTN repeat-like/Quinoprotein amine dehydrogenase"/>
    <property type="match status" value="2"/>
</dbReference>
<comment type="caution">
    <text evidence="10">The sequence shown here is derived from an EMBL/GenBank/DDBJ whole genome shotgun (WGS) entry which is preliminary data.</text>
</comment>
<comment type="subcellular location">
    <subcellularLocation>
        <location evidence="2">Cytoplasm</location>
    </subcellularLocation>
    <subcellularLocation>
        <location evidence="1">Nucleus</location>
    </subcellularLocation>
</comment>
<keyword evidence="3" id="KW-0963">Cytoplasm</keyword>
<dbReference type="GO" id="GO:0005737">
    <property type="term" value="C:cytoplasm"/>
    <property type="evidence" value="ECO:0007669"/>
    <property type="project" value="UniProtKB-SubCell"/>
</dbReference>
<dbReference type="FunCoup" id="A0A1V9XGR9">
    <property type="interactions" value="1322"/>
</dbReference>
<evidence type="ECO:0000256" key="7">
    <source>
        <dbReference type="ARBA" id="ARBA00040954"/>
    </source>
</evidence>
<dbReference type="InterPro" id="IPR036322">
    <property type="entry name" value="WD40_repeat_dom_sf"/>
</dbReference>
<dbReference type="PRINTS" id="PR00320">
    <property type="entry name" value="GPROTEINBRPT"/>
</dbReference>
<dbReference type="InParanoid" id="A0A1V9XGR9"/>
<dbReference type="PANTHER" id="PTHR19855:SF12">
    <property type="entry name" value="WD REPEAT-CONTAINING PROTEIN 37"/>
    <property type="match status" value="1"/>
</dbReference>
<feature type="repeat" description="WD" evidence="8">
    <location>
        <begin position="176"/>
        <end position="207"/>
    </location>
</feature>
<evidence type="ECO:0000256" key="8">
    <source>
        <dbReference type="PROSITE-ProRule" id="PRU00221"/>
    </source>
</evidence>
<accession>A0A1V9XGR9</accession>
<evidence type="ECO:0000256" key="5">
    <source>
        <dbReference type="ARBA" id="ARBA00022737"/>
    </source>
</evidence>
<dbReference type="InterPro" id="IPR020472">
    <property type="entry name" value="WD40_PAC1"/>
</dbReference>
<dbReference type="Pfam" id="PF00400">
    <property type="entry name" value="WD40"/>
    <property type="match status" value="4"/>
</dbReference>
<evidence type="ECO:0000256" key="3">
    <source>
        <dbReference type="ARBA" id="ARBA00022490"/>
    </source>
</evidence>
<dbReference type="STRING" id="418985.A0A1V9XGR9"/>
<gene>
    <name evidence="10" type="ORF">BIW11_01269</name>
</gene>
<keyword evidence="4 8" id="KW-0853">WD repeat</keyword>
<dbReference type="Proteomes" id="UP000192247">
    <property type="component" value="Unassembled WGS sequence"/>
</dbReference>
<feature type="repeat" description="WD" evidence="8">
    <location>
        <begin position="132"/>
        <end position="175"/>
    </location>
</feature>
<dbReference type="EMBL" id="MNPL01011388">
    <property type="protein sequence ID" value="OQR72621.1"/>
    <property type="molecule type" value="Genomic_DNA"/>
</dbReference>
<dbReference type="InterPro" id="IPR001680">
    <property type="entry name" value="WD40_rpt"/>
</dbReference>